<evidence type="ECO:0000259" key="1">
    <source>
        <dbReference type="Pfam" id="PF05050"/>
    </source>
</evidence>
<dbReference type="AlphaFoldDB" id="A0A5B7TLD6"/>
<accession>A0A5B7TLD6</accession>
<dbReference type="SUPFAM" id="SSF53335">
    <property type="entry name" value="S-adenosyl-L-methionine-dependent methyltransferases"/>
    <property type="match status" value="1"/>
</dbReference>
<sequence>MIILNTFFKFLFSVAGMNAGFSVSKNELISFIKDLKPQKTNFELIRLGPEGDGGYLVPDDLENIDACFSPGVDLISDFEQECYNKGMQIYLADKSVDRPNLEISQDNYHFLKKFIGPINNDDYITMDSWVNSVNTNANSDLLLQMDIEGHEYSSILGMSNELMNRFRIIVIEFHELNKLWNKEFFRIAQAVFTKLLDTHVCVHIHPNNQYGIDTLKGIGIPRIAEFTFLRKDRITILSDAIEIPNKLDFDNTNNKSIVLPNIWYK</sequence>
<reference evidence="2 3" key="1">
    <citation type="submission" date="2019-05" db="EMBL/GenBank/DDBJ databases">
        <title>Algicella ahnfeltiae gen. nov., sp. nov., a novel marine bacterium of the family Flavobacteriaceae isolated from a red alga.</title>
        <authorList>
            <person name="Nedashkovskaya O.I."/>
            <person name="Kukhlevskiy A.D."/>
            <person name="Kim S.-G."/>
            <person name="Zhukova N.V."/>
            <person name="Mikhailov V.V."/>
        </authorList>
    </citation>
    <scope>NUCLEOTIDE SEQUENCE [LARGE SCALE GENOMIC DNA]</scope>
    <source>
        <strain evidence="2 3">10Alg115</strain>
    </source>
</reference>
<dbReference type="Pfam" id="PF05050">
    <property type="entry name" value="Methyltransf_21"/>
    <property type="match status" value="1"/>
</dbReference>
<feature type="domain" description="Methyltransferase FkbM" evidence="1">
    <location>
        <begin position="125"/>
        <end position="188"/>
    </location>
</feature>
<organism evidence="2 3">
    <name type="scientific">Aureibaculum algae</name>
    <dbReference type="NCBI Taxonomy" id="2584122"/>
    <lineage>
        <taxon>Bacteria</taxon>
        <taxon>Pseudomonadati</taxon>
        <taxon>Bacteroidota</taxon>
        <taxon>Flavobacteriia</taxon>
        <taxon>Flavobacteriales</taxon>
        <taxon>Flavobacteriaceae</taxon>
        <taxon>Aureibaculum</taxon>
    </lineage>
</organism>
<keyword evidence="3" id="KW-1185">Reference proteome</keyword>
<evidence type="ECO:0000313" key="2">
    <source>
        <dbReference type="EMBL" id="QCX37010.1"/>
    </source>
</evidence>
<dbReference type="KEGG" id="fbe:FF125_00630"/>
<dbReference type="Proteomes" id="UP000306229">
    <property type="component" value="Chromosome"/>
</dbReference>
<dbReference type="EMBL" id="CP040749">
    <property type="protein sequence ID" value="QCX37010.1"/>
    <property type="molecule type" value="Genomic_DNA"/>
</dbReference>
<gene>
    <name evidence="2" type="ORF">FF125_00630</name>
</gene>
<proteinExistence type="predicted"/>
<evidence type="ECO:0000313" key="3">
    <source>
        <dbReference type="Proteomes" id="UP000306229"/>
    </source>
</evidence>
<protein>
    <recommendedName>
        <fullName evidence="1">Methyltransferase FkbM domain-containing protein</fullName>
    </recommendedName>
</protein>
<dbReference type="InterPro" id="IPR006342">
    <property type="entry name" value="FkbM_mtfrase"/>
</dbReference>
<name>A0A5B7TLD6_9FLAO</name>
<dbReference type="OrthoDB" id="6310850at2"/>
<dbReference type="InterPro" id="IPR029063">
    <property type="entry name" value="SAM-dependent_MTases_sf"/>
</dbReference>
<dbReference type="RefSeq" id="WP_138947969.1">
    <property type="nucleotide sequence ID" value="NZ_CP040749.1"/>
</dbReference>